<feature type="transmembrane region" description="Helical" evidence="8">
    <location>
        <begin position="211"/>
        <end position="235"/>
    </location>
</feature>
<evidence type="ECO:0000256" key="4">
    <source>
        <dbReference type="ARBA" id="ARBA00022692"/>
    </source>
</evidence>
<feature type="transmembrane region" description="Helical" evidence="8">
    <location>
        <begin position="241"/>
        <end position="266"/>
    </location>
</feature>
<keyword evidence="5 8" id="KW-1133">Transmembrane helix</keyword>
<feature type="transmembrane region" description="Helical" evidence="8">
    <location>
        <begin position="489"/>
        <end position="505"/>
    </location>
</feature>
<feature type="transmembrane region" description="Helical" evidence="8">
    <location>
        <begin position="422"/>
        <end position="440"/>
    </location>
</feature>
<evidence type="ECO:0000256" key="6">
    <source>
        <dbReference type="ARBA" id="ARBA00023136"/>
    </source>
</evidence>
<feature type="domain" description="Major facilitator superfamily (MFS) profile" evidence="9">
    <location>
        <begin position="422"/>
        <end position="640"/>
    </location>
</feature>
<feature type="compositionally biased region" description="Low complexity" evidence="7">
    <location>
        <begin position="611"/>
        <end position="620"/>
    </location>
</feature>
<accession>A0A4Q2SE58</accession>
<feature type="compositionally biased region" description="Basic residues" evidence="7">
    <location>
        <begin position="621"/>
        <end position="640"/>
    </location>
</feature>
<feature type="transmembrane region" description="Helical" evidence="8">
    <location>
        <begin position="511"/>
        <end position="535"/>
    </location>
</feature>
<dbReference type="InterPro" id="IPR010290">
    <property type="entry name" value="TM_effector"/>
</dbReference>
<feature type="transmembrane region" description="Helical" evidence="8">
    <location>
        <begin position="576"/>
        <end position="601"/>
    </location>
</feature>
<evidence type="ECO:0000313" key="10">
    <source>
        <dbReference type="EMBL" id="RYC03293.1"/>
    </source>
</evidence>
<feature type="region of interest" description="Disordered" evidence="7">
    <location>
        <begin position="115"/>
        <end position="190"/>
    </location>
</feature>
<feature type="transmembrane region" description="Helical" evidence="8">
    <location>
        <begin position="452"/>
        <end position="477"/>
    </location>
</feature>
<dbReference type="AlphaFoldDB" id="A0A4Q2SE58"/>
<evidence type="ECO:0000256" key="5">
    <source>
        <dbReference type="ARBA" id="ARBA00022989"/>
    </source>
</evidence>
<keyword evidence="3" id="KW-1003">Cell membrane</keyword>
<dbReference type="InterPro" id="IPR020846">
    <property type="entry name" value="MFS_dom"/>
</dbReference>
<feature type="transmembrane region" description="Helical" evidence="8">
    <location>
        <begin position="547"/>
        <end position="570"/>
    </location>
</feature>
<evidence type="ECO:0000256" key="2">
    <source>
        <dbReference type="ARBA" id="ARBA00022448"/>
    </source>
</evidence>
<evidence type="ECO:0000256" key="7">
    <source>
        <dbReference type="SAM" id="MobiDB-lite"/>
    </source>
</evidence>
<dbReference type="InterPro" id="IPR036259">
    <property type="entry name" value="MFS_trans_sf"/>
</dbReference>
<evidence type="ECO:0000256" key="1">
    <source>
        <dbReference type="ARBA" id="ARBA00004429"/>
    </source>
</evidence>
<comment type="subcellular location">
    <subcellularLocation>
        <location evidence="1">Cell inner membrane</location>
        <topology evidence="1">Multi-pass membrane protein</topology>
    </subcellularLocation>
</comment>
<dbReference type="OrthoDB" id="5494559at2"/>
<comment type="caution">
    <text evidence="10">The sequence shown here is derived from an EMBL/GenBank/DDBJ whole genome shotgun (WGS) entry which is preliminary data.</text>
</comment>
<dbReference type="PANTHER" id="PTHR23513:SF9">
    <property type="entry name" value="ENTEROBACTIN EXPORTER ENTS"/>
    <property type="match status" value="1"/>
</dbReference>
<dbReference type="Gene3D" id="1.20.1250.20">
    <property type="entry name" value="MFS general substrate transporter like domains"/>
    <property type="match status" value="2"/>
</dbReference>
<feature type="transmembrane region" description="Helical" evidence="8">
    <location>
        <begin position="278"/>
        <end position="304"/>
    </location>
</feature>
<dbReference type="EMBL" id="SDWU01000006">
    <property type="protein sequence ID" value="RYC03293.1"/>
    <property type="molecule type" value="Genomic_DNA"/>
</dbReference>
<dbReference type="GO" id="GO:0022857">
    <property type="term" value="F:transmembrane transporter activity"/>
    <property type="evidence" value="ECO:0007669"/>
    <property type="project" value="InterPro"/>
</dbReference>
<dbReference type="Proteomes" id="UP000293291">
    <property type="component" value="Unassembled WGS sequence"/>
</dbReference>
<keyword evidence="4 8" id="KW-0812">Transmembrane</keyword>
<dbReference type="CDD" id="cd06173">
    <property type="entry name" value="MFS_MefA_like"/>
    <property type="match status" value="1"/>
</dbReference>
<dbReference type="Pfam" id="PF05977">
    <property type="entry name" value="MFS_3"/>
    <property type="match status" value="1"/>
</dbReference>
<gene>
    <name evidence="10" type="ORF">EUA07_06490</name>
</gene>
<proteinExistence type="predicted"/>
<keyword evidence="11" id="KW-1185">Reference proteome</keyword>
<protein>
    <submittedName>
        <fullName evidence="10">MFS transporter</fullName>
    </submittedName>
</protein>
<feature type="compositionally biased region" description="Basic residues" evidence="7">
    <location>
        <begin position="168"/>
        <end position="190"/>
    </location>
</feature>
<evidence type="ECO:0000256" key="3">
    <source>
        <dbReference type="ARBA" id="ARBA00022475"/>
    </source>
</evidence>
<evidence type="ECO:0000259" key="9">
    <source>
        <dbReference type="PROSITE" id="PS50850"/>
    </source>
</evidence>
<dbReference type="PROSITE" id="PS50850">
    <property type="entry name" value="MFS"/>
    <property type="match status" value="1"/>
</dbReference>
<feature type="transmembrane region" description="Helical" evidence="8">
    <location>
        <begin position="354"/>
        <end position="382"/>
    </location>
</feature>
<dbReference type="PANTHER" id="PTHR23513">
    <property type="entry name" value="INTEGRAL MEMBRANE EFFLUX PROTEIN-RELATED"/>
    <property type="match status" value="1"/>
</dbReference>
<evidence type="ECO:0000313" key="11">
    <source>
        <dbReference type="Proteomes" id="UP000293291"/>
    </source>
</evidence>
<feature type="region of interest" description="Disordered" evidence="7">
    <location>
        <begin position="611"/>
        <end position="640"/>
    </location>
</feature>
<dbReference type="SUPFAM" id="SSF103473">
    <property type="entry name" value="MFS general substrate transporter"/>
    <property type="match status" value="1"/>
</dbReference>
<keyword evidence="6 8" id="KW-0472">Membrane</keyword>
<reference evidence="10 11" key="1">
    <citation type="submission" date="2019-01" db="EMBL/GenBank/DDBJ databases">
        <title>Novel species of Nocardioides.</title>
        <authorList>
            <person name="Liu Q."/>
            <person name="Xin Y.-H."/>
        </authorList>
    </citation>
    <scope>NUCLEOTIDE SEQUENCE [LARGE SCALE GENOMIC DNA]</scope>
    <source>
        <strain evidence="10 11">CGMCC 4.6875</strain>
    </source>
</reference>
<name>A0A4Q2SE58_9ACTN</name>
<feature type="compositionally biased region" description="Basic residues" evidence="7">
    <location>
        <begin position="115"/>
        <end position="132"/>
    </location>
</feature>
<keyword evidence="2" id="KW-0813">Transport</keyword>
<evidence type="ECO:0000256" key="8">
    <source>
        <dbReference type="SAM" id="Phobius"/>
    </source>
</evidence>
<sequence length="640" mass="67510">MDRRRRGLAHDQAAVRRLRSHRHGDAARRHRGRLPLPAVRRRWTLLPTAPRRARLLGTGRGRPASHGAPVQGRGVDALLLGARVAALRALRPARHPPAVRPRHRRAVARAARLVRRVRRLRGGGQQLRRRHGAGAAGGARGPPPRPLAPHPAGARGRARRSRGEGGRPRHRRGHAARRGRRARAHLARRPRRRARERLGVLAVLRRRDFGLLWLAGLVSVAGDWVLATALPYVVYVQTGSVLATAGMVAAELVPSIVLSSFAGVFVDRWDRRRLLVVTNLLQAAVVAALLLVADGALVVVYVVAAAQSALAAFSQPAESALLPSLVGEDELVAANASNVLNNRLGRLVGTPLGAVLLATLGLEAVVVVDVLTFLLAAGLVALMTPTAGSPDDGPGLVEAESALARFWAEWLAGLRVVRQDRAIAVLFVVFGLMTFGGTMLDPLFVPWVTDVLGQGVGAVALLTTTSSLAGILGSLVVGGIGRRASARTLIGWGSLVAGLVLLLRFNLPHLWVAVALSAVGGVTAVASSVGVETLAQERTPEHLRGRVFGSLQATVWLASLLGAVVGGVVGELVGELVGLLPALDLASVLVGLSGVVVLALVGPDRAEVTRAGRGSSARCAAPRRTRGRRTVPRRPSGPRR</sequence>
<dbReference type="GO" id="GO:0005886">
    <property type="term" value="C:plasma membrane"/>
    <property type="evidence" value="ECO:0007669"/>
    <property type="project" value="UniProtKB-SubCell"/>
</dbReference>
<organism evidence="10 11">
    <name type="scientific">Nocardioides ganghwensis</name>
    <dbReference type="NCBI Taxonomy" id="252230"/>
    <lineage>
        <taxon>Bacteria</taxon>
        <taxon>Bacillati</taxon>
        <taxon>Actinomycetota</taxon>
        <taxon>Actinomycetes</taxon>
        <taxon>Propionibacteriales</taxon>
        <taxon>Nocardioidaceae</taxon>
        <taxon>Nocardioides</taxon>
    </lineage>
</organism>